<dbReference type="PANTHER" id="PTHR13778:SF47">
    <property type="entry name" value="LIPOPOLYSACCHARIDE 1,3-GALACTOSYLTRANSFERASE"/>
    <property type="match status" value="1"/>
</dbReference>
<evidence type="ECO:0000256" key="3">
    <source>
        <dbReference type="ARBA" id="ARBA00022723"/>
    </source>
</evidence>
<dbReference type="Proteomes" id="UP000199502">
    <property type="component" value="Unassembled WGS sequence"/>
</dbReference>
<dbReference type="InterPro" id="IPR050748">
    <property type="entry name" value="Glycosyltrans_8_dom-fam"/>
</dbReference>
<keyword evidence="3" id="KW-0479">Metal-binding</keyword>
<gene>
    <name evidence="4" type="ORF">SAMN05660710_02682</name>
</gene>
<organism evidence="4 5">
    <name type="scientific">Paracoccus tibetensis</name>
    <dbReference type="NCBI Taxonomy" id="336292"/>
    <lineage>
        <taxon>Bacteria</taxon>
        <taxon>Pseudomonadati</taxon>
        <taxon>Pseudomonadota</taxon>
        <taxon>Alphaproteobacteria</taxon>
        <taxon>Rhodobacterales</taxon>
        <taxon>Paracoccaceae</taxon>
        <taxon>Paracoccus</taxon>
    </lineage>
</organism>
<dbReference type="GO" id="GO:0046872">
    <property type="term" value="F:metal ion binding"/>
    <property type="evidence" value="ECO:0007669"/>
    <property type="project" value="UniProtKB-KW"/>
</dbReference>
<dbReference type="PANTHER" id="PTHR13778">
    <property type="entry name" value="GLYCOSYLTRANSFERASE 8 DOMAIN-CONTAINING PROTEIN"/>
    <property type="match status" value="1"/>
</dbReference>
<reference evidence="4 5" key="1">
    <citation type="submission" date="2016-10" db="EMBL/GenBank/DDBJ databases">
        <authorList>
            <person name="de Groot N.N."/>
        </authorList>
    </citation>
    <scope>NUCLEOTIDE SEQUENCE [LARGE SCALE GENOMIC DNA]</scope>
    <source>
        <strain evidence="4 5">CGMCC 1.8925</strain>
    </source>
</reference>
<dbReference type="InterPro" id="IPR029044">
    <property type="entry name" value="Nucleotide-diphossugar_trans"/>
</dbReference>
<dbReference type="STRING" id="336292.SAMN05660710_02682"/>
<dbReference type="SUPFAM" id="SSF53448">
    <property type="entry name" value="Nucleotide-diphospho-sugar transferases"/>
    <property type="match status" value="1"/>
</dbReference>
<dbReference type="EMBL" id="FMVT01000009">
    <property type="protein sequence ID" value="SCY76954.1"/>
    <property type="molecule type" value="Genomic_DNA"/>
</dbReference>
<dbReference type="AlphaFoldDB" id="A0A1G5ILY8"/>
<accession>A0A1G5ILY8</accession>
<name>A0A1G5ILY8_9RHOB</name>
<keyword evidence="2 4" id="KW-0808">Transferase</keyword>
<dbReference type="Pfam" id="PF01501">
    <property type="entry name" value="Glyco_transf_8"/>
    <property type="match status" value="1"/>
</dbReference>
<dbReference type="CDD" id="cd04194">
    <property type="entry name" value="GT8_A4GalT_like"/>
    <property type="match status" value="1"/>
</dbReference>
<evidence type="ECO:0000313" key="5">
    <source>
        <dbReference type="Proteomes" id="UP000199502"/>
    </source>
</evidence>
<dbReference type="Gene3D" id="3.90.550.10">
    <property type="entry name" value="Spore Coat Polysaccharide Biosynthesis Protein SpsA, Chain A"/>
    <property type="match status" value="1"/>
</dbReference>
<proteinExistence type="predicted"/>
<keyword evidence="1" id="KW-0328">Glycosyltransferase</keyword>
<dbReference type="GO" id="GO:0016757">
    <property type="term" value="F:glycosyltransferase activity"/>
    <property type="evidence" value="ECO:0007669"/>
    <property type="project" value="UniProtKB-KW"/>
</dbReference>
<evidence type="ECO:0000313" key="4">
    <source>
        <dbReference type="EMBL" id="SCY76954.1"/>
    </source>
</evidence>
<evidence type="ECO:0000256" key="2">
    <source>
        <dbReference type="ARBA" id="ARBA00022679"/>
    </source>
</evidence>
<sequence length="329" mass="37174">MLIITGSDDNYVPGVLVLIASAAFHNPQARFAVLDMGIKAENRARIDRLARRLGIEIRRHEVSDGCFDHLTIKRAHLSRSTYLRLLIPDMFPDEERVIYMDCDMVVMGDLSPLDRVDLGDSFVGAVPCPSPDPVEVAACGHDTGTYVNAGLLVMNLPLWREEKLAERCIALLTDPSRPLLSEDQSAVNILARGRILHLDLAYNTYSDPSSYDRVEDFPHPPVVLHYVVNNKPWNIPIPLADIWNFHAAQIADLMPPRKKLTLRRRLSLWNRDRKLVMGRTMRRHKYRNRDQVIQAMRRIEADYIAIATRGASLRGRMSPAGEPQAGSLA</sequence>
<dbReference type="InterPro" id="IPR002495">
    <property type="entry name" value="Glyco_trans_8"/>
</dbReference>
<evidence type="ECO:0000256" key="1">
    <source>
        <dbReference type="ARBA" id="ARBA00022676"/>
    </source>
</evidence>
<protein>
    <submittedName>
        <fullName evidence="4">Lipopolysaccharide biosynthesis protein, LPS:glycosyltransferase</fullName>
    </submittedName>
</protein>
<keyword evidence="5" id="KW-1185">Reference proteome</keyword>